<organism evidence="2 3">
    <name type="scientific">Puccinia striiformis f. sp. tritici PST-78</name>
    <dbReference type="NCBI Taxonomy" id="1165861"/>
    <lineage>
        <taxon>Eukaryota</taxon>
        <taxon>Fungi</taxon>
        <taxon>Dikarya</taxon>
        <taxon>Basidiomycota</taxon>
        <taxon>Pucciniomycotina</taxon>
        <taxon>Pucciniomycetes</taxon>
        <taxon>Pucciniales</taxon>
        <taxon>Pucciniaceae</taxon>
        <taxon>Puccinia</taxon>
    </lineage>
</organism>
<reference evidence="3" key="1">
    <citation type="submission" date="2014-03" db="EMBL/GenBank/DDBJ databases">
        <title>The Genome Sequence of Puccinia striiformis f. sp. tritici PST-78.</title>
        <authorList>
            <consortium name="The Broad Institute Genome Sequencing Platform"/>
            <person name="Cuomo C."/>
            <person name="Hulbert S."/>
            <person name="Chen X."/>
            <person name="Walker B."/>
            <person name="Young S.K."/>
            <person name="Zeng Q."/>
            <person name="Gargeya S."/>
            <person name="Fitzgerald M."/>
            <person name="Haas B."/>
            <person name="Abouelleil A."/>
            <person name="Alvarado L."/>
            <person name="Arachchi H.M."/>
            <person name="Berlin A.M."/>
            <person name="Chapman S.B."/>
            <person name="Goldberg J."/>
            <person name="Griggs A."/>
            <person name="Gujja S."/>
            <person name="Hansen M."/>
            <person name="Howarth C."/>
            <person name="Imamovic A."/>
            <person name="Larimer J."/>
            <person name="McCowan C."/>
            <person name="Montmayeur A."/>
            <person name="Murphy C."/>
            <person name="Neiman D."/>
            <person name="Pearson M."/>
            <person name="Priest M."/>
            <person name="Roberts A."/>
            <person name="Saif S."/>
            <person name="Shea T."/>
            <person name="Sisk P."/>
            <person name="Sykes S."/>
            <person name="Wortman J."/>
            <person name="Nusbaum C."/>
            <person name="Birren B."/>
        </authorList>
    </citation>
    <scope>NUCLEOTIDE SEQUENCE [LARGE SCALE GENOMIC DNA]</scope>
    <source>
        <strain evidence="3">race PST-78</strain>
    </source>
</reference>
<keyword evidence="3" id="KW-1185">Reference proteome</keyword>
<dbReference type="Proteomes" id="UP000054564">
    <property type="component" value="Unassembled WGS sequence"/>
</dbReference>
<evidence type="ECO:0000256" key="1">
    <source>
        <dbReference type="SAM" id="MobiDB-lite"/>
    </source>
</evidence>
<gene>
    <name evidence="2" type="ORF">PSTG_07246</name>
</gene>
<comment type="caution">
    <text evidence="2">The sequence shown here is derived from an EMBL/GenBank/DDBJ whole genome shotgun (WGS) entry which is preliminary data.</text>
</comment>
<dbReference type="AlphaFoldDB" id="A0A0L0VJT1"/>
<feature type="compositionally biased region" description="Low complexity" evidence="1">
    <location>
        <begin position="1"/>
        <end position="15"/>
    </location>
</feature>
<accession>A0A0L0VJT1</accession>
<evidence type="ECO:0000313" key="3">
    <source>
        <dbReference type="Proteomes" id="UP000054564"/>
    </source>
</evidence>
<dbReference type="OrthoDB" id="2503708at2759"/>
<proteinExistence type="predicted"/>
<feature type="region of interest" description="Disordered" evidence="1">
    <location>
        <begin position="1"/>
        <end position="52"/>
    </location>
</feature>
<sequence>MSTPTATPTSTTPASNKRKESLPSSNADSTGTTVDSAVPDLTTTSKHPNKKSMISIYKDQDLNMTIAHQPEQATPFDPEDVDIKPDIGPTTASTDTWVQTRAKILRRSSPYIRFRATWDRYGNNGRGTLESQRDLDTVVIMLRALGTGRTEFEKPDLSLQSALESLNVTPKMIQRCKDHVDWPNEYLIHLSSAHALLLPSFEERTRGILWGTKGKNGAAWQRERSIRVIATARDLSDMHSAMSCDYFLSSDPPTPPSDERCYFEFQTKKQTPYQP</sequence>
<protein>
    <submittedName>
        <fullName evidence="2">Uncharacterized protein</fullName>
    </submittedName>
</protein>
<name>A0A0L0VJT1_9BASI</name>
<evidence type="ECO:0000313" key="2">
    <source>
        <dbReference type="EMBL" id="KNE99532.1"/>
    </source>
</evidence>
<feature type="compositionally biased region" description="Polar residues" evidence="1">
    <location>
        <begin position="22"/>
        <end position="46"/>
    </location>
</feature>
<dbReference type="EMBL" id="AJIL01000045">
    <property type="protein sequence ID" value="KNE99532.1"/>
    <property type="molecule type" value="Genomic_DNA"/>
</dbReference>